<gene>
    <name evidence="1" type="ORF">E5357_13620</name>
</gene>
<name>A0AC61QWD3_9FIRM</name>
<reference evidence="1" key="1">
    <citation type="submission" date="2019-04" db="EMBL/GenBank/DDBJ databases">
        <title>Microbes associate with the intestines of laboratory mice.</title>
        <authorList>
            <person name="Navarre W."/>
            <person name="Wong E."/>
            <person name="Huang K."/>
            <person name="Tropini C."/>
            <person name="Ng K."/>
            <person name="Yu B."/>
        </authorList>
    </citation>
    <scope>NUCLEOTIDE SEQUENCE</scope>
    <source>
        <strain evidence="1">NM72_1-8</strain>
    </source>
</reference>
<keyword evidence="2" id="KW-1185">Reference proteome</keyword>
<comment type="caution">
    <text evidence="1">The sequence shown here is derived from an EMBL/GenBank/DDBJ whole genome shotgun (WGS) entry which is preliminary data.</text>
</comment>
<dbReference type="EMBL" id="SRZB01000037">
    <property type="protein sequence ID" value="TGX97164.1"/>
    <property type="molecule type" value="Genomic_DNA"/>
</dbReference>
<proteinExistence type="predicted"/>
<protein>
    <submittedName>
        <fullName evidence="1">Sodium-dependent transporter</fullName>
    </submittedName>
</protein>
<sequence length="456" mass="49813">MEREKFGSRLGFILISAGCAIGLGNVWRFPYITGKYGGAAFVLLYLFFLLILGLPIMVMEFAVGRGSQKSAALSFDVLEPKGTKWHLYKWGAMAGNYLLMMFYTTIGGWMLLYFLKMGAGKFEGMDTAQVGNAFAELTGQPGTMTFFMILVVAIAFGICVKGLKNGVEKITKVMMLCLLLLMIVLAVRSAVLPGGEEGLRFYLFPDFGKLFESGIGEVVYAAMGQAFFTLSLGIGALAIFGSYIGKERSLTGEAVSVTVLDTLVALMAGLIIFPACFAYGVQPDSGPSLIFITLPNVFNAMPGGRIWGTLFFLFMSFAALSTIIAVFENIISFAMDLTGCSRKKAVLWNLVAIVVLSMPCVLGFNLLSGFMPFGEGSNVLDLEDFIVSNNLLPLGSLIYLLFCTSRYGWGYDKFLEEANAGKGMRFPRWIRGYVKFILPIIVIGIFIMGYYTKFAG</sequence>
<evidence type="ECO:0000313" key="1">
    <source>
        <dbReference type="EMBL" id="TGX97164.1"/>
    </source>
</evidence>
<accession>A0AC61QWD3</accession>
<organism evidence="1 2">
    <name type="scientific">Hominisplanchenecus murintestinalis</name>
    <dbReference type="NCBI Taxonomy" id="2941517"/>
    <lineage>
        <taxon>Bacteria</taxon>
        <taxon>Bacillati</taxon>
        <taxon>Bacillota</taxon>
        <taxon>Clostridia</taxon>
        <taxon>Lachnospirales</taxon>
        <taxon>Lachnospiraceae</taxon>
        <taxon>Hominisplanchenecus</taxon>
    </lineage>
</organism>
<dbReference type="Proteomes" id="UP000307720">
    <property type="component" value="Unassembled WGS sequence"/>
</dbReference>
<evidence type="ECO:0000313" key="2">
    <source>
        <dbReference type="Proteomes" id="UP000307720"/>
    </source>
</evidence>